<evidence type="ECO:0000313" key="2">
    <source>
        <dbReference type="EMBL" id="KXA97314.1"/>
    </source>
</evidence>
<feature type="non-terminal residue" evidence="2">
    <location>
        <position position="98"/>
    </location>
</feature>
<keyword evidence="3" id="KW-1185">Reference proteome</keyword>
<comment type="caution">
    <text evidence="2">The sequence shown here is derived from an EMBL/GenBank/DDBJ whole genome shotgun (WGS) entry which is preliminary data.</text>
</comment>
<sequence>MEDGMKITRKRAKKLLEVLEEEREKIRKENEEGEDSYPYEKWERERKEIVDRLRNLPDLVEEAASHIEVDRPNRGRKQKLDPAQKTMLFLFARLTQKS</sequence>
<evidence type="ECO:0000256" key="1">
    <source>
        <dbReference type="SAM" id="Coils"/>
    </source>
</evidence>
<reference evidence="2 3" key="1">
    <citation type="journal article" date="2016" name="Sci. Rep.">
        <title>Metabolic traits of an uncultured archaeal lineage -MSBL1- from brine pools of the Red Sea.</title>
        <authorList>
            <person name="Mwirichia R."/>
            <person name="Alam I."/>
            <person name="Rashid M."/>
            <person name="Vinu M."/>
            <person name="Ba-Alawi W."/>
            <person name="Anthony Kamau A."/>
            <person name="Kamanda Ngugi D."/>
            <person name="Goker M."/>
            <person name="Klenk H.P."/>
            <person name="Bajic V."/>
            <person name="Stingl U."/>
        </authorList>
    </citation>
    <scope>NUCLEOTIDE SEQUENCE [LARGE SCALE GENOMIC DNA]</scope>
    <source>
        <strain evidence="2">SCGC-AAA259J03</strain>
    </source>
</reference>
<accession>A0A656YVQ3</accession>
<dbReference type="AlphaFoldDB" id="A0A656YVQ3"/>
<dbReference type="EMBL" id="LHXT01000057">
    <property type="protein sequence ID" value="KXA97314.1"/>
    <property type="molecule type" value="Genomic_DNA"/>
</dbReference>
<feature type="coiled-coil region" evidence="1">
    <location>
        <begin position="2"/>
        <end position="36"/>
    </location>
</feature>
<name>A0A656YVQ3_9EURY</name>
<protein>
    <submittedName>
        <fullName evidence="2">Uncharacterized protein</fullName>
    </submittedName>
</protein>
<proteinExistence type="predicted"/>
<keyword evidence="1" id="KW-0175">Coiled coil</keyword>
<organism evidence="2 3">
    <name type="scientific">candidate division MSBL1 archaeon SCGC-AAA259J03</name>
    <dbReference type="NCBI Taxonomy" id="1698269"/>
    <lineage>
        <taxon>Archaea</taxon>
        <taxon>Methanobacteriati</taxon>
        <taxon>Methanobacteriota</taxon>
        <taxon>candidate division MSBL1</taxon>
    </lineage>
</organism>
<evidence type="ECO:0000313" key="3">
    <source>
        <dbReference type="Proteomes" id="UP000070257"/>
    </source>
</evidence>
<gene>
    <name evidence="2" type="ORF">AKJ39_03430</name>
</gene>
<dbReference type="Proteomes" id="UP000070257">
    <property type="component" value="Unassembled WGS sequence"/>
</dbReference>